<feature type="signal peptide" evidence="2">
    <location>
        <begin position="1"/>
        <end position="21"/>
    </location>
</feature>
<reference evidence="4" key="1">
    <citation type="journal article" date="2019" name="Int. J. Syst. Evol. Microbiol.">
        <title>The Global Catalogue of Microorganisms (GCM) 10K type strain sequencing project: providing services to taxonomists for standard genome sequencing and annotation.</title>
        <authorList>
            <consortium name="The Broad Institute Genomics Platform"/>
            <consortium name="The Broad Institute Genome Sequencing Center for Infectious Disease"/>
            <person name="Wu L."/>
            <person name="Ma J."/>
        </authorList>
    </citation>
    <scope>NUCLEOTIDE SEQUENCE [LARGE SCALE GENOMIC DNA]</scope>
    <source>
        <strain evidence="4">JCM 31920</strain>
    </source>
</reference>
<keyword evidence="2" id="KW-0732">Signal</keyword>
<dbReference type="EMBL" id="BAABEY010000001">
    <property type="protein sequence ID" value="GAA4430917.1"/>
    <property type="molecule type" value="Genomic_DNA"/>
</dbReference>
<protein>
    <submittedName>
        <fullName evidence="3">SusD/RagB family nutrient-binding outer membrane lipoprotein</fullName>
    </submittedName>
</protein>
<dbReference type="Pfam" id="PF12771">
    <property type="entry name" value="SusD-like_2"/>
    <property type="match status" value="1"/>
</dbReference>
<dbReference type="SUPFAM" id="SSF48452">
    <property type="entry name" value="TPR-like"/>
    <property type="match status" value="1"/>
</dbReference>
<comment type="caution">
    <text evidence="3">The sequence shown here is derived from an EMBL/GenBank/DDBJ whole genome shotgun (WGS) entry which is preliminary data.</text>
</comment>
<evidence type="ECO:0000256" key="1">
    <source>
        <dbReference type="SAM" id="MobiDB-lite"/>
    </source>
</evidence>
<dbReference type="Proteomes" id="UP001501508">
    <property type="component" value="Unassembled WGS sequence"/>
</dbReference>
<dbReference type="Gene3D" id="1.25.40.390">
    <property type="match status" value="1"/>
</dbReference>
<name>A0ABP8LJH5_9BACT</name>
<dbReference type="RefSeq" id="WP_345026009.1">
    <property type="nucleotide sequence ID" value="NZ_BAABEY010000001.1"/>
</dbReference>
<accession>A0ABP8LJH5</accession>
<keyword evidence="4" id="KW-1185">Reference proteome</keyword>
<dbReference type="InterPro" id="IPR011990">
    <property type="entry name" value="TPR-like_helical_dom_sf"/>
</dbReference>
<gene>
    <name evidence="3" type="ORF">GCM10023091_00840</name>
</gene>
<evidence type="ECO:0000313" key="3">
    <source>
        <dbReference type="EMBL" id="GAA4430917.1"/>
    </source>
</evidence>
<feature type="compositionally biased region" description="Polar residues" evidence="1">
    <location>
        <begin position="518"/>
        <end position="529"/>
    </location>
</feature>
<dbReference type="PROSITE" id="PS51257">
    <property type="entry name" value="PROKAR_LIPOPROTEIN"/>
    <property type="match status" value="1"/>
</dbReference>
<proteinExistence type="predicted"/>
<evidence type="ECO:0000256" key="2">
    <source>
        <dbReference type="SAM" id="SignalP"/>
    </source>
</evidence>
<feature type="chain" id="PRO_5047044037" evidence="2">
    <location>
        <begin position="22"/>
        <end position="542"/>
    </location>
</feature>
<dbReference type="InterPro" id="IPR041662">
    <property type="entry name" value="SusD-like_2"/>
</dbReference>
<keyword evidence="3" id="KW-0449">Lipoprotein</keyword>
<sequence>MKYIKSIFVSLVLSAATLTSCQDYLVDLNSNPNGIDPKTANPNAVLANVLSATGMTITNLGYGDLAGVMQHTQKDGWGSSHNEYDWGASNDWSGYYGILRNTKFVYDRSTELSYPLQQGVALVMKSMVFGLITDLYGDAPYAEGVSGELGGDRYTFPKFDRQEDIYTGILKDLEEANQILSKSKAEYNSTIEPVDMYYKGDPAKWRKLANSLRLRYLMRISEKKPDLAKTEIEKMLANPQQYPLILSAQDDCNMPSWTPVFDVSESTYRRVKMCATLVEAMRAGKDPRLGVWAKKVQIPIAVRDSLPAGTDAIVNGVRYISPDVLAAKNIPISELNQNRDYVGIPPAYMAPAVYNLSPDPNQASNNPHVSWLSDMYRVFNSPLLKSRLLSASEVNFILAEAALKNWSVGKSAEAYYEEAIRQSLETWGVGAQFDAFIAQPAVAFKGTQQQIIEQKWIASWQAAIESWADYKRTGFPKLTVGSAAKREVPPVRFYYMRDEQNLNKPNVDEALKRLEETPYTNPDGPNSAWSKPWVLQGTGKPW</sequence>
<feature type="region of interest" description="Disordered" evidence="1">
    <location>
        <begin position="516"/>
        <end position="542"/>
    </location>
</feature>
<evidence type="ECO:0000313" key="4">
    <source>
        <dbReference type="Proteomes" id="UP001501508"/>
    </source>
</evidence>
<organism evidence="3 4">
    <name type="scientific">Ravibacter arvi</name>
    <dbReference type="NCBI Taxonomy" id="2051041"/>
    <lineage>
        <taxon>Bacteria</taxon>
        <taxon>Pseudomonadati</taxon>
        <taxon>Bacteroidota</taxon>
        <taxon>Cytophagia</taxon>
        <taxon>Cytophagales</taxon>
        <taxon>Spirosomataceae</taxon>
        <taxon>Ravibacter</taxon>
    </lineage>
</organism>